<evidence type="ECO:0000259" key="10">
    <source>
        <dbReference type="PROSITE" id="PS50835"/>
    </source>
</evidence>
<comment type="subcellular location">
    <subcellularLocation>
        <location evidence="1">Cell membrane</location>
    </subcellularLocation>
</comment>
<feature type="region of interest" description="Disordered" evidence="8">
    <location>
        <begin position="126"/>
        <end position="180"/>
    </location>
</feature>
<evidence type="ECO:0000313" key="11">
    <source>
        <dbReference type="Ensembl" id="ENSEASP00005016833.1"/>
    </source>
</evidence>
<dbReference type="GO" id="GO:0005886">
    <property type="term" value="C:plasma membrane"/>
    <property type="evidence" value="ECO:0007669"/>
    <property type="project" value="UniProtKB-SubCell"/>
</dbReference>
<sequence>MRLMTGITAFLTLGTVIDAQITQPNSVDCAEGEDVNLPCNHSTIVREDEYIYWYRQIPHQGPEYVIYGLKSNVTNGMASLTITTDRKSSILILPQVTLRDTAVYYCIVREAHWDRWGCTCARSPWWGKGSSSRHPKMTLPQNEQKPKRRRRKVKEEKRKRSKDKIMRKSRRNESNKEDEEERLTLLKRLRSLGEN</sequence>
<keyword evidence="5" id="KW-0472">Membrane</keyword>
<dbReference type="GO" id="GO:0009617">
    <property type="term" value="P:response to bacterium"/>
    <property type="evidence" value="ECO:0007669"/>
    <property type="project" value="TreeGrafter"/>
</dbReference>
<reference evidence="11 12" key="1">
    <citation type="journal article" date="2020" name="Nat. Commun.">
        <title>Donkey genomes provide new insights into domestication and selection for coat color.</title>
        <authorList>
            <person name="Wang"/>
            <person name="C."/>
            <person name="Li"/>
            <person name="H."/>
            <person name="Guo"/>
            <person name="Y."/>
            <person name="Huang"/>
            <person name="J."/>
            <person name="Sun"/>
            <person name="Y."/>
            <person name="Min"/>
            <person name="J."/>
            <person name="Wang"/>
            <person name="J."/>
            <person name="Fang"/>
            <person name="X."/>
            <person name="Zhao"/>
            <person name="Z."/>
            <person name="Wang"/>
            <person name="S."/>
            <person name="Zhang"/>
            <person name="Y."/>
            <person name="Liu"/>
            <person name="Q."/>
            <person name="Jiang"/>
            <person name="Q."/>
            <person name="Wang"/>
            <person name="X."/>
            <person name="Guo"/>
            <person name="Y."/>
            <person name="Yang"/>
            <person name="C."/>
            <person name="Wang"/>
            <person name="Y."/>
            <person name="Tian"/>
            <person name="F."/>
            <person name="Zhuang"/>
            <person name="G."/>
            <person name="Fan"/>
            <person name="Y."/>
            <person name="Gao"/>
            <person name="Q."/>
            <person name="Li"/>
            <person name="Y."/>
            <person name="Ju"/>
            <person name="Z."/>
            <person name="Li"/>
            <person name="J."/>
            <person name="Li"/>
            <person name="R."/>
            <person name="Hou"/>
            <person name="M."/>
            <person name="Yang"/>
            <person name="G."/>
            <person name="Liu"/>
            <person name="G."/>
            <person name="Liu"/>
            <person name="W."/>
            <person name="Guo"/>
            <person name="J."/>
            <person name="Pan"/>
            <person name="S."/>
            <person name="Fan"/>
            <person name="G."/>
            <person name="Zhang"/>
            <person name="W."/>
            <person name="Zhang"/>
            <person name="R."/>
            <person name="Yu"/>
            <person name="J."/>
            <person name="Zhang"/>
            <person name="X."/>
            <person name="Yin"/>
            <person name="Q."/>
            <person name="Ji"/>
            <person name="C."/>
            <person name="Jin"/>
            <person name="Y."/>
            <person name="Yue"/>
            <person name="G."/>
            <person name="Liu"/>
            <person name="M."/>
            <person name="Xu"/>
            <person name="J."/>
            <person name="Liu"/>
            <person name="S."/>
            <person name="Jordana"/>
            <person name="J."/>
            <person name="Noce"/>
            <person name="A."/>
            <person name="Amills"/>
            <person name="M."/>
            <person name="Wu"/>
            <person name="D.D."/>
            <person name="Li"/>
            <person name="S."/>
            <person name="Zhou"/>
            <person name="X. and Zhong"/>
            <person name="J."/>
        </authorList>
    </citation>
    <scope>NUCLEOTIDE SEQUENCE [LARGE SCALE GENOMIC DNA]</scope>
</reference>
<dbReference type="SMART" id="SM00406">
    <property type="entry name" value="IGv"/>
    <property type="match status" value="1"/>
</dbReference>
<dbReference type="InterPro" id="IPR052051">
    <property type="entry name" value="TCR_complex_component"/>
</dbReference>
<dbReference type="InterPro" id="IPR007110">
    <property type="entry name" value="Ig-like_dom"/>
</dbReference>
<feature type="signal peptide" evidence="9">
    <location>
        <begin position="1"/>
        <end position="19"/>
    </location>
</feature>
<feature type="chain" id="PRO_5034256594" description="Ig-like domain-containing protein" evidence="9">
    <location>
        <begin position="20"/>
        <end position="195"/>
    </location>
</feature>
<dbReference type="GeneTree" id="ENSGT00940000162524"/>
<keyword evidence="7" id="KW-0325">Glycoprotein</keyword>
<feature type="compositionally biased region" description="Basic and acidic residues" evidence="8">
    <location>
        <begin position="153"/>
        <end position="175"/>
    </location>
</feature>
<dbReference type="InterPro" id="IPR036179">
    <property type="entry name" value="Ig-like_dom_sf"/>
</dbReference>
<dbReference type="PANTHER" id="PTHR19433:SF86">
    <property type="entry name" value="T CELL RECEPTOR ALPHA VARIABLE 26-2"/>
    <property type="match status" value="1"/>
</dbReference>
<evidence type="ECO:0000256" key="3">
    <source>
        <dbReference type="ARBA" id="ARBA00022729"/>
    </source>
</evidence>
<reference evidence="11" key="2">
    <citation type="submission" date="2025-08" db="UniProtKB">
        <authorList>
            <consortium name="Ensembl"/>
        </authorList>
    </citation>
    <scope>IDENTIFICATION</scope>
</reference>
<keyword evidence="6" id="KW-1015">Disulfide bond</keyword>
<dbReference type="PROSITE" id="PS50835">
    <property type="entry name" value="IG_LIKE"/>
    <property type="match status" value="1"/>
</dbReference>
<accession>A0A8C4M082</accession>
<evidence type="ECO:0000256" key="7">
    <source>
        <dbReference type="ARBA" id="ARBA00023180"/>
    </source>
</evidence>
<dbReference type="SMART" id="SM00409">
    <property type="entry name" value="IG"/>
    <property type="match status" value="1"/>
</dbReference>
<dbReference type="AlphaFoldDB" id="A0A8C4M082"/>
<keyword evidence="12" id="KW-1185">Reference proteome</keyword>
<organism evidence="11 12">
    <name type="scientific">Equus asinus</name>
    <name type="common">Donkey</name>
    <name type="synonym">Equus africanus asinus</name>
    <dbReference type="NCBI Taxonomy" id="9793"/>
    <lineage>
        <taxon>Eukaryota</taxon>
        <taxon>Metazoa</taxon>
        <taxon>Chordata</taxon>
        <taxon>Craniata</taxon>
        <taxon>Vertebrata</taxon>
        <taxon>Euteleostomi</taxon>
        <taxon>Mammalia</taxon>
        <taxon>Eutheria</taxon>
        <taxon>Laurasiatheria</taxon>
        <taxon>Perissodactyla</taxon>
        <taxon>Equidae</taxon>
        <taxon>Equus</taxon>
    </lineage>
</organism>
<keyword evidence="4" id="KW-0391">Immunity</keyword>
<name>A0A8C4M082_EQUAS</name>
<proteinExistence type="predicted"/>
<dbReference type="OMA" id="FLAKSIC"/>
<evidence type="ECO:0000256" key="1">
    <source>
        <dbReference type="ARBA" id="ARBA00004236"/>
    </source>
</evidence>
<keyword evidence="2" id="KW-1003">Cell membrane</keyword>
<reference evidence="11" key="3">
    <citation type="submission" date="2025-09" db="UniProtKB">
        <authorList>
            <consortium name="Ensembl"/>
        </authorList>
    </citation>
    <scope>IDENTIFICATION</scope>
</reference>
<dbReference type="Ensembl" id="ENSEAST00005018289.2">
    <property type="protein sequence ID" value="ENSEASP00005016833.1"/>
    <property type="gene ID" value="ENSEASG00005011667.2"/>
</dbReference>
<evidence type="ECO:0000256" key="4">
    <source>
        <dbReference type="ARBA" id="ARBA00022859"/>
    </source>
</evidence>
<dbReference type="Gene3D" id="2.60.40.10">
    <property type="entry name" value="Immunoglobulins"/>
    <property type="match status" value="1"/>
</dbReference>
<dbReference type="Proteomes" id="UP000694387">
    <property type="component" value="Chromosome 2"/>
</dbReference>
<evidence type="ECO:0000313" key="12">
    <source>
        <dbReference type="Proteomes" id="UP000694387"/>
    </source>
</evidence>
<dbReference type="PANTHER" id="PTHR19433">
    <property type="entry name" value="T-CELL RECEPTOR ALPHA CHAIN V REGION-RELATED"/>
    <property type="match status" value="1"/>
</dbReference>
<dbReference type="InterPro" id="IPR003599">
    <property type="entry name" value="Ig_sub"/>
</dbReference>
<dbReference type="InterPro" id="IPR013106">
    <property type="entry name" value="Ig_V-set"/>
</dbReference>
<dbReference type="SUPFAM" id="SSF48726">
    <property type="entry name" value="Immunoglobulin"/>
    <property type="match status" value="1"/>
</dbReference>
<evidence type="ECO:0000256" key="8">
    <source>
        <dbReference type="SAM" id="MobiDB-lite"/>
    </source>
</evidence>
<evidence type="ECO:0000256" key="2">
    <source>
        <dbReference type="ARBA" id="ARBA00022475"/>
    </source>
</evidence>
<evidence type="ECO:0000256" key="9">
    <source>
        <dbReference type="SAM" id="SignalP"/>
    </source>
</evidence>
<dbReference type="InterPro" id="IPR013783">
    <property type="entry name" value="Ig-like_fold"/>
</dbReference>
<protein>
    <recommendedName>
        <fullName evidence="10">Ig-like domain-containing protein</fullName>
    </recommendedName>
</protein>
<keyword evidence="3 9" id="KW-0732">Signal</keyword>
<dbReference type="GO" id="GO:0002376">
    <property type="term" value="P:immune system process"/>
    <property type="evidence" value="ECO:0007669"/>
    <property type="project" value="UniProtKB-KW"/>
</dbReference>
<evidence type="ECO:0000256" key="5">
    <source>
        <dbReference type="ARBA" id="ARBA00023136"/>
    </source>
</evidence>
<dbReference type="Pfam" id="PF07686">
    <property type="entry name" value="V-set"/>
    <property type="match status" value="1"/>
</dbReference>
<feature type="domain" description="Ig-like" evidence="10">
    <location>
        <begin position="31"/>
        <end position="108"/>
    </location>
</feature>
<evidence type="ECO:0000256" key="6">
    <source>
        <dbReference type="ARBA" id="ARBA00023157"/>
    </source>
</evidence>